<evidence type="ECO:0000256" key="6">
    <source>
        <dbReference type="SAM" id="Phobius"/>
    </source>
</evidence>
<keyword evidence="3 6" id="KW-0812">Transmembrane</keyword>
<evidence type="ECO:0000313" key="8">
    <source>
        <dbReference type="Proteomes" id="UP000034076"/>
    </source>
</evidence>
<dbReference type="EMBL" id="LAYJ01000112">
    <property type="protein sequence ID" value="KKI50084.1"/>
    <property type="molecule type" value="Genomic_DNA"/>
</dbReference>
<feature type="transmembrane region" description="Helical" evidence="6">
    <location>
        <begin position="118"/>
        <end position="136"/>
    </location>
</feature>
<keyword evidence="8" id="KW-1185">Reference proteome</keyword>
<dbReference type="GO" id="GO:0005886">
    <property type="term" value="C:plasma membrane"/>
    <property type="evidence" value="ECO:0007669"/>
    <property type="project" value="UniProtKB-SubCell"/>
</dbReference>
<evidence type="ECO:0000256" key="2">
    <source>
        <dbReference type="ARBA" id="ARBA00022475"/>
    </source>
</evidence>
<dbReference type="RefSeq" id="WP_052740522.1">
    <property type="nucleotide sequence ID" value="NZ_CAUERS010000082.1"/>
</dbReference>
<dbReference type="CDD" id="cd06581">
    <property type="entry name" value="TM_PBP1_LivM_like"/>
    <property type="match status" value="1"/>
</dbReference>
<organism evidence="7 8">
    <name type="scientific">Christensenella hongkongensis</name>
    <dbReference type="NCBI Taxonomy" id="270498"/>
    <lineage>
        <taxon>Bacteria</taxon>
        <taxon>Bacillati</taxon>
        <taxon>Bacillota</taxon>
        <taxon>Clostridia</taxon>
        <taxon>Christensenellales</taxon>
        <taxon>Christensenellaceae</taxon>
        <taxon>Christensenella</taxon>
    </lineage>
</organism>
<evidence type="ECO:0000256" key="5">
    <source>
        <dbReference type="ARBA" id="ARBA00023136"/>
    </source>
</evidence>
<dbReference type="InterPro" id="IPR043428">
    <property type="entry name" value="LivM-like"/>
</dbReference>
<dbReference type="Proteomes" id="UP000034076">
    <property type="component" value="Unassembled WGS sequence"/>
</dbReference>
<evidence type="ECO:0000256" key="1">
    <source>
        <dbReference type="ARBA" id="ARBA00004651"/>
    </source>
</evidence>
<feature type="transmembrane region" description="Helical" evidence="6">
    <location>
        <begin position="165"/>
        <end position="185"/>
    </location>
</feature>
<feature type="transmembrane region" description="Helical" evidence="6">
    <location>
        <begin position="35"/>
        <end position="55"/>
    </location>
</feature>
<dbReference type="AlphaFoldDB" id="A0A0M2NC77"/>
<accession>A0A0M2NC77</accession>
<protein>
    <submittedName>
        <fullName evidence="7">Branched-chain amino acid transport system permease protein LivM</fullName>
    </submittedName>
</protein>
<feature type="transmembrane region" description="Helical" evidence="6">
    <location>
        <begin position="12"/>
        <end position="29"/>
    </location>
</feature>
<comment type="subcellular location">
    <subcellularLocation>
        <location evidence="1">Cell membrane</location>
        <topology evidence="1">Multi-pass membrane protein</topology>
    </subcellularLocation>
</comment>
<keyword evidence="2" id="KW-1003">Cell membrane</keyword>
<sequence length="335" mass="36093">MLKKSKKRSMIMGAVAAAVLLVMIFLPQIVTTSYYLHLIIVTLIWIVMTSGLNIIQGYAGYVSMCQVAFYGIGAYVSGLLMSKLGLSMPVGLLMAVAIGLVVGAVIGIPSLRTKGHYFSIVTLAFTMLVFTIMKGWHEVTGGIQGFSIPPLKGDFFGLPLSSREGYFYIVLIAAVLTLLFVYRLFKSKTGRAIVTLRENEDLAKAVGINATGTKLLAFELSAVLGCVGGVLYAHYMNFVNPTTFAAGIGMNAILAVMIGGCGTVIGPIVGSVVVTFLPELLRTAELYRQLVFGILVLLIVFVLPNGVMQPIVKGFKKLFSKMTGKHNRKAESQME</sequence>
<gene>
    <name evidence="7" type="ORF">CHK_2147</name>
</gene>
<dbReference type="InterPro" id="IPR001851">
    <property type="entry name" value="ABC_transp_permease"/>
</dbReference>
<feature type="transmembrane region" description="Helical" evidence="6">
    <location>
        <begin position="92"/>
        <end position="111"/>
    </location>
</feature>
<name>A0A0M2NC77_9FIRM</name>
<feature type="transmembrane region" description="Helical" evidence="6">
    <location>
        <begin position="67"/>
        <end position="86"/>
    </location>
</feature>
<comment type="caution">
    <text evidence="7">The sequence shown here is derived from an EMBL/GenBank/DDBJ whole genome shotgun (WGS) entry which is preliminary data.</text>
</comment>
<dbReference type="OrthoDB" id="9789927at2"/>
<dbReference type="GO" id="GO:0015658">
    <property type="term" value="F:branched-chain amino acid transmembrane transporter activity"/>
    <property type="evidence" value="ECO:0007669"/>
    <property type="project" value="InterPro"/>
</dbReference>
<evidence type="ECO:0000256" key="3">
    <source>
        <dbReference type="ARBA" id="ARBA00022692"/>
    </source>
</evidence>
<feature type="transmembrane region" description="Helical" evidence="6">
    <location>
        <begin position="206"/>
        <end position="232"/>
    </location>
</feature>
<dbReference type="Pfam" id="PF02653">
    <property type="entry name" value="BPD_transp_2"/>
    <property type="match status" value="1"/>
</dbReference>
<keyword evidence="4 6" id="KW-1133">Transmembrane helix</keyword>
<feature type="transmembrane region" description="Helical" evidence="6">
    <location>
        <begin position="252"/>
        <end position="278"/>
    </location>
</feature>
<evidence type="ECO:0000313" key="7">
    <source>
        <dbReference type="EMBL" id="KKI50084.1"/>
    </source>
</evidence>
<reference evidence="7 8" key="1">
    <citation type="submission" date="2015-04" db="EMBL/GenBank/DDBJ databases">
        <title>Draft genome sequence of bacteremic isolate Catabacter hongkongensis type strain HKU16T.</title>
        <authorList>
            <person name="Lau S.K."/>
            <person name="Teng J.L."/>
            <person name="Huang Y."/>
            <person name="Curreem S.O."/>
            <person name="Tsui S.K."/>
            <person name="Woo P.C."/>
        </authorList>
    </citation>
    <scope>NUCLEOTIDE SEQUENCE [LARGE SCALE GENOMIC DNA]</scope>
    <source>
        <strain evidence="7 8">HKU16</strain>
    </source>
</reference>
<dbReference type="PANTHER" id="PTHR30482">
    <property type="entry name" value="HIGH-AFFINITY BRANCHED-CHAIN AMINO ACID TRANSPORT SYSTEM PERMEASE"/>
    <property type="match status" value="1"/>
</dbReference>
<keyword evidence="5 6" id="KW-0472">Membrane</keyword>
<feature type="transmembrane region" description="Helical" evidence="6">
    <location>
        <begin position="290"/>
        <end position="312"/>
    </location>
</feature>
<dbReference type="STRING" id="270498.CHK_2147"/>
<evidence type="ECO:0000256" key="4">
    <source>
        <dbReference type="ARBA" id="ARBA00022989"/>
    </source>
</evidence>
<dbReference type="PANTHER" id="PTHR30482:SF10">
    <property type="entry name" value="HIGH-AFFINITY BRANCHED-CHAIN AMINO ACID TRANSPORT PROTEIN BRAE"/>
    <property type="match status" value="1"/>
</dbReference>
<proteinExistence type="predicted"/>